<dbReference type="Gene3D" id="1.10.357.140">
    <property type="entry name" value="UbiA prenyltransferase"/>
    <property type="match status" value="1"/>
</dbReference>
<dbReference type="Proteomes" id="UP000034207">
    <property type="component" value="Unassembled WGS sequence"/>
</dbReference>
<proteinExistence type="predicted"/>
<gene>
    <name evidence="6" type="ORF">UT18_C0010G0021</name>
</gene>
<feature type="transmembrane region" description="Helical" evidence="5">
    <location>
        <begin position="45"/>
        <end position="63"/>
    </location>
</feature>
<organism evidence="6 7">
    <name type="scientific">candidate division CPR2 bacterium GW2011_GWC2_39_10</name>
    <dbReference type="NCBI Taxonomy" id="1618345"/>
    <lineage>
        <taxon>Bacteria</taxon>
        <taxon>Bacteria division CPR2</taxon>
    </lineage>
</organism>
<dbReference type="GO" id="GO:0016020">
    <property type="term" value="C:membrane"/>
    <property type="evidence" value="ECO:0007669"/>
    <property type="project" value="UniProtKB-SubCell"/>
</dbReference>
<name>A0A0G0P8I4_UNCC2</name>
<dbReference type="AlphaFoldDB" id="A0A0G0P8I4"/>
<evidence type="ECO:0000256" key="1">
    <source>
        <dbReference type="ARBA" id="ARBA00004141"/>
    </source>
</evidence>
<comment type="subcellular location">
    <subcellularLocation>
        <location evidence="1">Membrane</location>
        <topology evidence="1">Multi-pass membrane protein</topology>
    </subcellularLocation>
</comment>
<reference evidence="6 7" key="1">
    <citation type="journal article" date="2015" name="Nature">
        <title>rRNA introns, odd ribosomes, and small enigmatic genomes across a large radiation of phyla.</title>
        <authorList>
            <person name="Brown C.T."/>
            <person name="Hug L.A."/>
            <person name="Thomas B.C."/>
            <person name="Sharon I."/>
            <person name="Castelle C.J."/>
            <person name="Singh A."/>
            <person name="Wilkins M.J."/>
            <person name="Williams K.H."/>
            <person name="Banfield J.F."/>
        </authorList>
    </citation>
    <scope>NUCLEOTIDE SEQUENCE [LARGE SCALE GENOMIC DNA]</scope>
</reference>
<keyword evidence="6" id="KW-0808">Transferase</keyword>
<keyword evidence="4 5" id="KW-0472">Membrane</keyword>
<evidence type="ECO:0000313" key="6">
    <source>
        <dbReference type="EMBL" id="KKQ94449.1"/>
    </source>
</evidence>
<evidence type="ECO:0000256" key="2">
    <source>
        <dbReference type="ARBA" id="ARBA00022692"/>
    </source>
</evidence>
<dbReference type="PANTHER" id="PTHR42723:SF1">
    <property type="entry name" value="CHLOROPHYLL SYNTHASE, CHLOROPLASTIC"/>
    <property type="match status" value="1"/>
</dbReference>
<protein>
    <submittedName>
        <fullName evidence="6">UbiA prenyltransferase</fullName>
    </submittedName>
</protein>
<evidence type="ECO:0000256" key="5">
    <source>
        <dbReference type="SAM" id="Phobius"/>
    </source>
</evidence>
<dbReference type="InterPro" id="IPR000537">
    <property type="entry name" value="UbiA_prenyltransferase"/>
</dbReference>
<keyword evidence="2 5" id="KW-0812">Transmembrane</keyword>
<feature type="transmembrane region" description="Helical" evidence="5">
    <location>
        <begin position="95"/>
        <end position="128"/>
    </location>
</feature>
<evidence type="ECO:0000256" key="4">
    <source>
        <dbReference type="ARBA" id="ARBA00023136"/>
    </source>
</evidence>
<dbReference type="Pfam" id="PF01040">
    <property type="entry name" value="UbiA"/>
    <property type="match status" value="1"/>
</dbReference>
<dbReference type="GO" id="GO:0016765">
    <property type="term" value="F:transferase activity, transferring alkyl or aryl (other than methyl) groups"/>
    <property type="evidence" value="ECO:0007669"/>
    <property type="project" value="InterPro"/>
</dbReference>
<accession>A0A0G0P8I4</accession>
<dbReference type="EMBL" id="LBVV01000010">
    <property type="protein sequence ID" value="KKQ94449.1"/>
    <property type="molecule type" value="Genomic_DNA"/>
</dbReference>
<comment type="caution">
    <text evidence="6">The sequence shown here is derived from an EMBL/GenBank/DDBJ whole genome shotgun (WGS) entry which is preliminary data.</text>
</comment>
<feature type="transmembrane region" description="Helical" evidence="5">
    <location>
        <begin position="21"/>
        <end position="39"/>
    </location>
</feature>
<dbReference type="PANTHER" id="PTHR42723">
    <property type="entry name" value="CHLOROPHYLL SYNTHASE"/>
    <property type="match status" value="1"/>
</dbReference>
<evidence type="ECO:0000256" key="3">
    <source>
        <dbReference type="ARBA" id="ARBA00022989"/>
    </source>
</evidence>
<keyword evidence="3 5" id="KW-1133">Transmembrane helix</keyword>
<dbReference type="InterPro" id="IPR044878">
    <property type="entry name" value="UbiA_sf"/>
</dbReference>
<sequence length="131" mass="15058">MLGKDKIKDFISLTRLRNLPFILEIIAGAFLAVSFDFQLLDFSKLFLVLISFQILYAAIYVNNDIFDLKEDLKDKIKSQRPLPAGRIKRREALIFSLFLTSLALLLAIMFIPALAAFELIFLVFNIFILQL</sequence>
<dbReference type="STRING" id="1618345.UT18_C0010G0021"/>
<dbReference type="InterPro" id="IPR050475">
    <property type="entry name" value="Prenyltransferase_related"/>
</dbReference>
<evidence type="ECO:0000313" key="7">
    <source>
        <dbReference type="Proteomes" id="UP000034207"/>
    </source>
</evidence>